<keyword evidence="4" id="KW-0418">Kinase</keyword>
<dbReference type="InterPro" id="IPR000719">
    <property type="entry name" value="Prot_kinase_dom"/>
</dbReference>
<keyword evidence="4" id="KW-0808">Transferase</keyword>
<evidence type="ECO:0000256" key="2">
    <source>
        <dbReference type="SAM" id="MobiDB-lite"/>
    </source>
</evidence>
<proteinExistence type="inferred from homology"/>
<evidence type="ECO:0000313" key="4">
    <source>
        <dbReference type="EMBL" id="MEP0864290.1"/>
    </source>
</evidence>
<protein>
    <submittedName>
        <fullName evidence="4">AarF/ABC1/UbiB kinase family protein</fullName>
    </submittedName>
</protein>
<dbReference type="PROSITE" id="PS50011">
    <property type="entry name" value="PROTEIN_KINASE_DOM"/>
    <property type="match status" value="1"/>
</dbReference>
<dbReference type="Gene3D" id="1.10.510.10">
    <property type="entry name" value="Transferase(Phosphotransferase) domain 1"/>
    <property type="match status" value="1"/>
</dbReference>
<comment type="caution">
    <text evidence="4">The sequence shown here is derived from an EMBL/GenBank/DDBJ whole genome shotgun (WGS) entry which is preliminary data.</text>
</comment>
<comment type="similarity">
    <text evidence="1">Belongs to the protein kinase superfamily. ADCK protein kinase family.</text>
</comment>
<dbReference type="InterPro" id="IPR011009">
    <property type="entry name" value="Kinase-like_dom_sf"/>
</dbReference>
<feature type="region of interest" description="Disordered" evidence="2">
    <location>
        <begin position="649"/>
        <end position="680"/>
    </location>
</feature>
<dbReference type="PANTHER" id="PTHR10566:SF128">
    <property type="entry name" value="UBIB DOMAIN CONTAINING KINASE"/>
    <property type="match status" value="1"/>
</dbReference>
<organism evidence="4 5">
    <name type="scientific">Funiculus sociatus GB2-A5</name>
    <dbReference type="NCBI Taxonomy" id="2933946"/>
    <lineage>
        <taxon>Bacteria</taxon>
        <taxon>Bacillati</taxon>
        <taxon>Cyanobacteriota</taxon>
        <taxon>Cyanophyceae</taxon>
        <taxon>Coleofasciculales</taxon>
        <taxon>Coleofasciculaceae</taxon>
        <taxon>Funiculus</taxon>
    </lineage>
</organism>
<dbReference type="Pfam" id="PF03109">
    <property type="entry name" value="ABC1"/>
    <property type="match status" value="1"/>
</dbReference>
<dbReference type="SUPFAM" id="SSF56112">
    <property type="entry name" value="Protein kinase-like (PK-like)"/>
    <property type="match status" value="1"/>
</dbReference>
<accession>A0ABV0JLZ6</accession>
<reference evidence="4 5" key="1">
    <citation type="submission" date="2022-04" db="EMBL/GenBank/DDBJ databases">
        <title>Positive selection, recombination, and allopatry shape intraspecific diversity of widespread and dominant cyanobacteria.</title>
        <authorList>
            <person name="Wei J."/>
            <person name="Shu W."/>
            <person name="Hu C."/>
        </authorList>
    </citation>
    <scope>NUCLEOTIDE SEQUENCE [LARGE SCALE GENOMIC DNA]</scope>
    <source>
        <strain evidence="4 5">GB2-A5</strain>
    </source>
</reference>
<gene>
    <name evidence="4" type="ORF">NDI37_07390</name>
</gene>
<dbReference type="EMBL" id="JAMPKK010000011">
    <property type="protein sequence ID" value="MEP0864290.1"/>
    <property type="molecule type" value="Genomic_DNA"/>
</dbReference>
<sequence>MNVKTVSSAPYQTGTVVIEKTDTLAPVEVDVETRYIPSSVPTTSYIQPEGLRYNPVAINEIYRHQPFQVWGRLIGILVPLLRFAFSLWWDKQTGKVAQNERKRAIALRQMIARLGPAYIKVGQALSTRPDLVPPVYLDELTQLQDQLPPFPNEVAYRFIEEELGDRPENIYAEITPDPVAAASLGQVYKGKLKTGETVAIKVQRPGLKERIALDIYILRGLAQWAQNNLKQVRSDLVAIMDEFGTRIYEEMDYTQEGHNAERFASLYGHLQDIYIPKIYWEYTQRRVLTMEWINGTKLTQPETLRAQGIDAVHLIEVGVQCSLRQLLEHGFFHADPHPGNLLATTDGQLAYLDFGMMSEVKPYQRYGLIEAVVHMVNRDFEGLARDYVKLEFLTPDTDLTPIMPALAKVFNNALGASVAEMNFKSITDDMSALMYEYPFRVPAYYALIIRSLVTLEGIAINVDPNFKVLSKAYPYVAKRLLTDPSPELRTSLRDLLFKDGSFRWNRLENLLKNARNSDDYDLNQVLNQTLDFLFSERGAFIRENLIDEIVKGVDTLGRRSFQNFTYSLRERVGMTVNEAPPTVETSQSLDHIKRIWDILQETKGFDAMQLLPVIPQLLMKPETQRMGQKIAGGLVQRVAARLIRDVLLQDTPPEASRNGHKPREYPQTPPRLALPPAALR</sequence>
<evidence type="ECO:0000259" key="3">
    <source>
        <dbReference type="PROSITE" id="PS50011"/>
    </source>
</evidence>
<evidence type="ECO:0000313" key="5">
    <source>
        <dbReference type="Proteomes" id="UP001442494"/>
    </source>
</evidence>
<keyword evidence="5" id="KW-1185">Reference proteome</keyword>
<dbReference type="InterPro" id="IPR004147">
    <property type="entry name" value="ABC1_dom"/>
</dbReference>
<dbReference type="Proteomes" id="UP001442494">
    <property type="component" value="Unassembled WGS sequence"/>
</dbReference>
<name>A0ABV0JLZ6_9CYAN</name>
<dbReference type="RefSeq" id="WP_190427500.1">
    <property type="nucleotide sequence ID" value="NZ_JAMPKK010000011.1"/>
</dbReference>
<dbReference type="CDD" id="cd05121">
    <property type="entry name" value="ABC1_ADCK3-like"/>
    <property type="match status" value="1"/>
</dbReference>
<dbReference type="InterPro" id="IPR050154">
    <property type="entry name" value="UbiB_kinase"/>
</dbReference>
<dbReference type="GO" id="GO:0016301">
    <property type="term" value="F:kinase activity"/>
    <property type="evidence" value="ECO:0007669"/>
    <property type="project" value="UniProtKB-KW"/>
</dbReference>
<feature type="domain" description="Protein kinase" evidence="3">
    <location>
        <begin position="173"/>
        <end position="502"/>
    </location>
</feature>
<evidence type="ECO:0000256" key="1">
    <source>
        <dbReference type="ARBA" id="ARBA00009670"/>
    </source>
</evidence>
<dbReference type="PANTHER" id="PTHR10566">
    <property type="entry name" value="CHAPERONE-ACTIVITY OF BC1 COMPLEX CABC1 -RELATED"/>
    <property type="match status" value="1"/>
</dbReference>